<name>A0AAV6GV65_9TELE</name>
<keyword evidence="11" id="KW-1185">Reference proteome</keyword>
<dbReference type="Pfam" id="PF21297">
    <property type="entry name" value="MID51-like_C"/>
    <property type="match status" value="1"/>
</dbReference>
<evidence type="ECO:0000259" key="8">
    <source>
        <dbReference type="Pfam" id="PF20266"/>
    </source>
</evidence>
<dbReference type="GO" id="GO:0090141">
    <property type="term" value="P:positive regulation of mitochondrial fission"/>
    <property type="evidence" value="ECO:0007669"/>
    <property type="project" value="TreeGrafter"/>
</dbReference>
<organism evidence="10 11">
    <name type="scientific">Alosa alosa</name>
    <name type="common">allis shad</name>
    <dbReference type="NCBI Taxonomy" id="278164"/>
    <lineage>
        <taxon>Eukaryota</taxon>
        <taxon>Metazoa</taxon>
        <taxon>Chordata</taxon>
        <taxon>Craniata</taxon>
        <taxon>Vertebrata</taxon>
        <taxon>Euteleostomi</taxon>
        <taxon>Actinopterygii</taxon>
        <taxon>Neopterygii</taxon>
        <taxon>Teleostei</taxon>
        <taxon>Clupei</taxon>
        <taxon>Clupeiformes</taxon>
        <taxon>Clupeoidei</taxon>
        <taxon>Clupeidae</taxon>
        <taxon>Alosa</taxon>
    </lineage>
</organism>
<evidence type="ECO:0000256" key="6">
    <source>
        <dbReference type="ARBA" id="ARBA00023136"/>
    </source>
</evidence>
<keyword evidence="5" id="KW-0496">Mitochondrion</keyword>
<feature type="domain" description="Mab-21-like HhH/H2TH-like" evidence="8">
    <location>
        <begin position="376"/>
        <end position="462"/>
    </location>
</feature>
<dbReference type="GO" id="GO:0007005">
    <property type="term" value="P:mitochondrion organization"/>
    <property type="evidence" value="ECO:0007669"/>
    <property type="project" value="InterPro"/>
</dbReference>
<dbReference type="InterPro" id="IPR045909">
    <property type="entry name" value="MID49/MID51"/>
</dbReference>
<dbReference type="PANTHER" id="PTHR16451">
    <property type="entry name" value="MITOCHONDRIAL DYNAMICS PROTEINS 49/51 FAMILY MEMBER"/>
    <property type="match status" value="1"/>
</dbReference>
<dbReference type="EMBL" id="JADWDJ010000007">
    <property type="protein sequence ID" value="KAG5277610.1"/>
    <property type="molecule type" value="Genomic_DNA"/>
</dbReference>
<dbReference type="AlphaFoldDB" id="A0AAV6GV65"/>
<accession>A0AAV6GV65</accession>
<keyword evidence="3" id="KW-1000">Mitochondrion outer membrane</keyword>
<dbReference type="InterPro" id="IPR049097">
    <property type="entry name" value="MID51-like_C"/>
</dbReference>
<dbReference type="InterPro" id="IPR024810">
    <property type="entry name" value="MAB21L/cGLR"/>
</dbReference>
<reference evidence="10" key="1">
    <citation type="submission" date="2020-10" db="EMBL/GenBank/DDBJ databases">
        <title>Chromosome-scale genome assembly of the Allis shad, Alosa alosa.</title>
        <authorList>
            <person name="Margot Z."/>
            <person name="Christophe K."/>
            <person name="Cabau C."/>
            <person name="Louis A."/>
            <person name="Berthelot C."/>
            <person name="Parey E."/>
            <person name="Roest Crollius H."/>
            <person name="Montfort J."/>
            <person name="Robinson-Rechavi M."/>
            <person name="Bucao C."/>
            <person name="Bouchez O."/>
            <person name="Gislard M."/>
            <person name="Lluch J."/>
            <person name="Milhes M."/>
            <person name="Lampietro C."/>
            <person name="Lopez Roques C."/>
            <person name="Donnadieu C."/>
            <person name="Braasch I."/>
            <person name="Desvignes T."/>
            <person name="Postlethwait J."/>
            <person name="Bobe J."/>
            <person name="Guiguen Y."/>
        </authorList>
    </citation>
    <scope>NUCLEOTIDE SEQUENCE</scope>
    <source>
        <strain evidence="10">M-15738</strain>
        <tissue evidence="10">Blood</tissue>
    </source>
</reference>
<evidence type="ECO:0000259" key="9">
    <source>
        <dbReference type="Pfam" id="PF21297"/>
    </source>
</evidence>
<dbReference type="GO" id="GO:0005741">
    <property type="term" value="C:mitochondrial outer membrane"/>
    <property type="evidence" value="ECO:0007669"/>
    <property type="project" value="UniProtKB-SubCell"/>
</dbReference>
<feature type="domain" description="Mitochondrial dynamics protein MID51-like C-terminal" evidence="9">
    <location>
        <begin position="155"/>
        <end position="359"/>
    </location>
</feature>
<dbReference type="FunFam" id="1.10.1410.40:FF:000003">
    <property type="entry name" value="Mitochondrial dynamics protein MID51"/>
    <property type="match status" value="1"/>
</dbReference>
<dbReference type="Pfam" id="PF20266">
    <property type="entry name" value="Mab-21_C"/>
    <property type="match status" value="1"/>
</dbReference>
<dbReference type="Gene3D" id="1.10.1410.40">
    <property type="match status" value="1"/>
</dbReference>
<dbReference type="PANTHER" id="PTHR16451:SF13">
    <property type="entry name" value="MITOCHONDRIAL DYNAMICS PROTEIN MID49"/>
    <property type="match status" value="1"/>
</dbReference>
<evidence type="ECO:0000256" key="2">
    <source>
        <dbReference type="ARBA" id="ARBA00022692"/>
    </source>
</evidence>
<evidence type="ECO:0000256" key="4">
    <source>
        <dbReference type="ARBA" id="ARBA00022989"/>
    </source>
</evidence>
<feature type="transmembrane region" description="Helical" evidence="7">
    <location>
        <begin position="20"/>
        <end position="43"/>
    </location>
</feature>
<comment type="subcellular location">
    <subcellularLocation>
        <location evidence="1">Mitochondrion outer membrane</location>
        <topology evidence="1">Single-pass membrane protein</topology>
    </subcellularLocation>
</comment>
<gene>
    <name evidence="10" type="ORF">AALO_G00089380</name>
</gene>
<comment type="caution">
    <text evidence="10">The sequence shown here is derived from an EMBL/GenBank/DDBJ whole genome shotgun (WGS) entry which is preliminary data.</text>
</comment>
<keyword evidence="4 7" id="KW-1133">Transmembrane helix</keyword>
<proteinExistence type="predicted"/>
<keyword evidence="6 7" id="KW-0472">Membrane</keyword>
<evidence type="ECO:0000256" key="7">
    <source>
        <dbReference type="SAM" id="Phobius"/>
    </source>
</evidence>
<evidence type="ECO:0000256" key="1">
    <source>
        <dbReference type="ARBA" id="ARBA00004572"/>
    </source>
</evidence>
<evidence type="ECO:0000313" key="11">
    <source>
        <dbReference type="Proteomes" id="UP000823561"/>
    </source>
</evidence>
<sequence>MYYNGRRRGQDGVGAVLDFLLANARLVIGVGGAAILGIATLAVKRIIERAGRRAEDNKPMTDSWEELSLVSSSPKLLKKGIEDVVMKKIAVATRKADLSQPLPAAPALESHLSERVCVSGAAAVCHARGVSGPCRSRLQQYLGCRVCVPPPVTMQAQRRALEVATEIQAFLRTKHPHMPLGELRLAGSLLDDLQVITADHTSLLVHLQVEESLWSAVRGEDTFLSHPQLFLIRRENLEYFPRGRSYWDHFLVGGYLSARLVAEQLAKSVTEAMNWPSLSGSLGCQVRPVLDAHGDASIKLEVRPSDEEEEEPEEEEERLFVRVLPTLCIGDESVCAGPTHTHTHTHAPCEHAWFFSLYPKEAGLLASLDQSDGGVRRKCLKTLKAVCRTNPTLRPLSGRHLGNLLLHLSDKATDWSEEAFSGRFQEAIEELIGYLEIGRLPSYFKPAVNLLQEFSEDDIDEMGFMLYCAVSQPEILLI</sequence>
<dbReference type="InterPro" id="IPR046906">
    <property type="entry name" value="Mab-21_HhH/H2TH-like"/>
</dbReference>
<evidence type="ECO:0000256" key="3">
    <source>
        <dbReference type="ARBA" id="ARBA00022787"/>
    </source>
</evidence>
<dbReference type="SMART" id="SM01265">
    <property type="entry name" value="Mab-21"/>
    <property type="match status" value="1"/>
</dbReference>
<evidence type="ECO:0008006" key="12">
    <source>
        <dbReference type="Google" id="ProtNLM"/>
    </source>
</evidence>
<dbReference type="Gene3D" id="3.30.460.90">
    <property type="match status" value="1"/>
</dbReference>
<protein>
    <recommendedName>
        <fullName evidence="12">Mitochondrial dynamics protein MID51-like</fullName>
    </recommendedName>
</protein>
<dbReference type="Proteomes" id="UP000823561">
    <property type="component" value="Chromosome 7"/>
</dbReference>
<keyword evidence="2 7" id="KW-0812">Transmembrane</keyword>
<evidence type="ECO:0000313" key="10">
    <source>
        <dbReference type="EMBL" id="KAG5277610.1"/>
    </source>
</evidence>
<evidence type="ECO:0000256" key="5">
    <source>
        <dbReference type="ARBA" id="ARBA00023128"/>
    </source>
</evidence>